<evidence type="ECO:0000259" key="4">
    <source>
        <dbReference type="PROSITE" id="PS51891"/>
    </source>
</evidence>
<keyword evidence="3" id="KW-0862">Zinc</keyword>
<dbReference type="SUPFAM" id="SSF51316">
    <property type="entry name" value="Mss4-like"/>
    <property type="match status" value="1"/>
</dbReference>
<dbReference type="InterPro" id="IPR006913">
    <property type="entry name" value="CENP-V/GFA"/>
</dbReference>
<evidence type="ECO:0000256" key="2">
    <source>
        <dbReference type="ARBA" id="ARBA00022723"/>
    </source>
</evidence>
<sequence length="141" mass="16058">MTIPQPPPPSKSLTAICHCTSIMLTFPYPSKPFTECHCSICRRYGALWAQFPSDSVTITCTNVTDTNTSITNKIDTGTDFYVWGDKDLQFHRCRKCGCVMYWMPREGLREEHKLVSFNMRMVEEKILEGMKPVVKGGLKKA</sequence>
<evidence type="ECO:0000313" key="6">
    <source>
        <dbReference type="Proteomes" id="UP000178912"/>
    </source>
</evidence>
<dbReference type="AlphaFoldDB" id="A0A1E1JRI7"/>
<gene>
    <name evidence="5" type="ORF">RAG0_00236</name>
</gene>
<dbReference type="Gene3D" id="2.170.150.70">
    <property type="match status" value="1"/>
</dbReference>
<evidence type="ECO:0000256" key="3">
    <source>
        <dbReference type="ARBA" id="ARBA00022833"/>
    </source>
</evidence>
<proteinExistence type="inferred from homology"/>
<protein>
    <recommendedName>
        <fullName evidence="4">CENP-V/GFA domain-containing protein</fullName>
    </recommendedName>
</protein>
<accession>A0A1E1JRI7</accession>
<dbReference type="PROSITE" id="PS51891">
    <property type="entry name" value="CENP_V_GFA"/>
    <property type="match status" value="1"/>
</dbReference>
<dbReference type="GO" id="GO:0016846">
    <property type="term" value="F:carbon-sulfur lyase activity"/>
    <property type="evidence" value="ECO:0007669"/>
    <property type="project" value="InterPro"/>
</dbReference>
<dbReference type="EMBL" id="FJUX01000001">
    <property type="protein sequence ID" value="CZS88495.1"/>
    <property type="molecule type" value="Genomic_DNA"/>
</dbReference>
<dbReference type="InterPro" id="IPR011057">
    <property type="entry name" value="Mss4-like_sf"/>
</dbReference>
<dbReference type="GO" id="GO:0046872">
    <property type="term" value="F:metal ion binding"/>
    <property type="evidence" value="ECO:0007669"/>
    <property type="project" value="UniProtKB-KW"/>
</dbReference>
<keyword evidence="2" id="KW-0479">Metal-binding</keyword>
<evidence type="ECO:0000256" key="1">
    <source>
        <dbReference type="ARBA" id="ARBA00005495"/>
    </source>
</evidence>
<evidence type="ECO:0000313" key="5">
    <source>
        <dbReference type="EMBL" id="CZS88495.1"/>
    </source>
</evidence>
<feature type="domain" description="CENP-V/GFA" evidence="4">
    <location>
        <begin position="13"/>
        <end position="141"/>
    </location>
</feature>
<dbReference type="OrthoDB" id="2993351at2759"/>
<comment type="similarity">
    <text evidence="1">Belongs to the Gfa family.</text>
</comment>
<organism evidence="5 6">
    <name type="scientific">Rhynchosporium agropyri</name>
    <dbReference type="NCBI Taxonomy" id="914238"/>
    <lineage>
        <taxon>Eukaryota</taxon>
        <taxon>Fungi</taxon>
        <taxon>Dikarya</taxon>
        <taxon>Ascomycota</taxon>
        <taxon>Pezizomycotina</taxon>
        <taxon>Leotiomycetes</taxon>
        <taxon>Helotiales</taxon>
        <taxon>Ploettnerulaceae</taxon>
        <taxon>Rhynchosporium</taxon>
    </lineage>
</organism>
<name>A0A1E1JRI7_9HELO</name>
<reference evidence="6" key="1">
    <citation type="submission" date="2016-03" db="EMBL/GenBank/DDBJ databases">
        <authorList>
            <person name="Guldener U."/>
        </authorList>
    </citation>
    <scope>NUCLEOTIDE SEQUENCE [LARGE SCALE GENOMIC DNA]</scope>
    <source>
        <strain evidence="6">04CH-RAC-A.6.1</strain>
    </source>
</reference>
<dbReference type="Proteomes" id="UP000178912">
    <property type="component" value="Unassembled WGS sequence"/>
</dbReference>
<keyword evidence="6" id="KW-1185">Reference proteome</keyword>